<dbReference type="EMBL" id="CP073720">
    <property type="protein sequence ID" value="UWP85345.1"/>
    <property type="molecule type" value="Genomic_DNA"/>
</dbReference>
<reference evidence="1" key="2">
    <citation type="submission" date="2022-09" db="EMBL/GenBank/DDBJ databases">
        <title>Biosynthetic gene clusters of Dactylosporangioum fulvum.</title>
        <authorList>
            <person name="Caradec T."/>
        </authorList>
    </citation>
    <scope>NUCLEOTIDE SEQUENCE</scope>
    <source>
        <strain evidence="1">NRRL B-16292</strain>
    </source>
</reference>
<keyword evidence="2" id="KW-1185">Reference proteome</keyword>
<proteinExistence type="predicted"/>
<dbReference type="RefSeq" id="WP_259863446.1">
    <property type="nucleotide sequence ID" value="NZ_BAAAST010000020.1"/>
</dbReference>
<accession>A0ABY5W5U1</accession>
<protein>
    <submittedName>
        <fullName evidence="1">Uncharacterized protein</fullName>
    </submittedName>
</protein>
<gene>
    <name evidence="1" type="ORF">Dfulv_14365</name>
</gene>
<evidence type="ECO:0000313" key="1">
    <source>
        <dbReference type="EMBL" id="UWP85345.1"/>
    </source>
</evidence>
<name>A0ABY5W5U1_9ACTN</name>
<organism evidence="1 2">
    <name type="scientific">Dactylosporangium fulvum</name>
    <dbReference type="NCBI Taxonomy" id="53359"/>
    <lineage>
        <taxon>Bacteria</taxon>
        <taxon>Bacillati</taxon>
        <taxon>Actinomycetota</taxon>
        <taxon>Actinomycetes</taxon>
        <taxon>Micromonosporales</taxon>
        <taxon>Micromonosporaceae</taxon>
        <taxon>Dactylosporangium</taxon>
    </lineage>
</organism>
<evidence type="ECO:0000313" key="2">
    <source>
        <dbReference type="Proteomes" id="UP001059617"/>
    </source>
</evidence>
<reference evidence="1" key="1">
    <citation type="submission" date="2021-04" db="EMBL/GenBank/DDBJ databases">
        <authorList>
            <person name="Hartkoorn R.C."/>
            <person name="Beaudoing E."/>
            <person name="Hot D."/>
        </authorList>
    </citation>
    <scope>NUCLEOTIDE SEQUENCE</scope>
    <source>
        <strain evidence="1">NRRL B-16292</strain>
    </source>
</reference>
<sequence length="126" mass="13823">MPSWLRGRRGAAVVAVTLAFALVVAGGYAYRYDWLGLRTAYTKIKWRLDGPNKIVVTYQSYAEKDETGKGAFDVGTADDIVGTSYTATFVSTGFLRRSHHDSEFQFGNKALCGKGATQANRNECNV</sequence>
<dbReference type="Proteomes" id="UP001059617">
    <property type="component" value="Chromosome"/>
</dbReference>